<evidence type="ECO:0000259" key="2">
    <source>
        <dbReference type="Pfam" id="PF13240"/>
    </source>
</evidence>
<dbReference type="Proteomes" id="UP000003919">
    <property type="component" value="Unassembled WGS sequence"/>
</dbReference>
<feature type="transmembrane region" description="Helical" evidence="1">
    <location>
        <begin position="283"/>
        <end position="311"/>
    </location>
</feature>
<dbReference type="STRING" id="388413.ALPR1_16109"/>
<gene>
    <name evidence="3" type="ORF">ALPR1_16109</name>
</gene>
<feature type="transmembrane region" description="Helical" evidence="1">
    <location>
        <begin position="331"/>
        <end position="355"/>
    </location>
</feature>
<feature type="transmembrane region" description="Helical" evidence="1">
    <location>
        <begin position="86"/>
        <end position="104"/>
    </location>
</feature>
<dbReference type="EMBL" id="AAXU02000001">
    <property type="protein sequence ID" value="EAZ80169.1"/>
    <property type="molecule type" value="Genomic_DNA"/>
</dbReference>
<evidence type="ECO:0000313" key="4">
    <source>
        <dbReference type="Proteomes" id="UP000003919"/>
    </source>
</evidence>
<dbReference type="Pfam" id="PF12412">
    <property type="entry name" value="DUF3667"/>
    <property type="match status" value="1"/>
</dbReference>
<comment type="caution">
    <text evidence="3">The sequence shown here is derived from an EMBL/GenBank/DDBJ whole genome shotgun (WGS) entry which is preliminary data.</text>
</comment>
<name>A3I123_9BACT</name>
<keyword evidence="1" id="KW-1133">Transmembrane helix</keyword>
<sequence>MKKSRKLNQCLNCGKELSKEYNFCPNCGQENKDQKVSIFRFVQDFFSNYLNFEAVFFRTLPAFFFHPGRLTNTFNEGKRRQFIHPIRLYLISSLFYFFVASLAIPGDVLDRIMSGELTPKNVNNQTGGIVKFNIDDNNILDSLEKSGDLEELRSLGVNLDTSKSNLENLQAINQVIEDTLAKGKSDWIRLRRLSIDPEISDTEFDSTISKTSFDILNSLGSEQRRRFIANSGLFISSAIQNLPVMMFILLPFFAFLLWLLYIRSHKYYVEHLIHGLHLHSFAYMIYGLGILWIVGTGLAITIAYLICFLWVTIYTYLSLKNVSQQGWFKTLFKLCVLGLFYFTVLSAAVVLELYISLMIF</sequence>
<evidence type="ECO:0000313" key="3">
    <source>
        <dbReference type="EMBL" id="EAZ80169.1"/>
    </source>
</evidence>
<dbReference type="HOGENOM" id="CLU_046825_0_1_10"/>
<organism evidence="3 4">
    <name type="scientific">Algoriphagus machipongonensis</name>
    <dbReference type="NCBI Taxonomy" id="388413"/>
    <lineage>
        <taxon>Bacteria</taxon>
        <taxon>Pseudomonadati</taxon>
        <taxon>Bacteroidota</taxon>
        <taxon>Cytophagia</taxon>
        <taxon>Cytophagales</taxon>
        <taxon>Cyclobacteriaceae</taxon>
        <taxon>Algoriphagus</taxon>
    </lineage>
</organism>
<dbReference type="Pfam" id="PF13240">
    <property type="entry name" value="Zn_Ribbon_1"/>
    <property type="match status" value="1"/>
</dbReference>
<dbReference type="AlphaFoldDB" id="A3I123"/>
<proteinExistence type="predicted"/>
<keyword evidence="1" id="KW-0472">Membrane</keyword>
<accession>A3I123</accession>
<dbReference type="InterPro" id="IPR022134">
    <property type="entry name" value="DUF3667"/>
</dbReference>
<reference evidence="3 4" key="1">
    <citation type="journal article" date="2011" name="J. Bacteriol.">
        <title>Complete genome sequence of Algoriphagus sp. PR1, bacterial prey of a colony-forming choanoflagellate.</title>
        <authorList>
            <person name="Alegado R.A."/>
            <person name="Ferriera S."/>
            <person name="Nusbaum C."/>
            <person name="Young S.K."/>
            <person name="Zeng Q."/>
            <person name="Imamovic A."/>
            <person name="Fairclough S.R."/>
            <person name="King N."/>
        </authorList>
    </citation>
    <scope>NUCLEOTIDE SEQUENCE [LARGE SCALE GENOMIC DNA]</scope>
    <source>
        <strain evidence="3 4">PR1</strain>
    </source>
</reference>
<evidence type="ECO:0000256" key="1">
    <source>
        <dbReference type="SAM" id="Phobius"/>
    </source>
</evidence>
<feature type="domain" description="Zinc-ribbon" evidence="2">
    <location>
        <begin position="10"/>
        <end position="29"/>
    </location>
</feature>
<feature type="transmembrane region" description="Helical" evidence="1">
    <location>
        <begin position="242"/>
        <end position="262"/>
    </location>
</feature>
<dbReference type="eggNOG" id="COG1566">
    <property type="taxonomic scope" value="Bacteria"/>
</dbReference>
<keyword evidence="4" id="KW-1185">Reference proteome</keyword>
<protein>
    <recommendedName>
        <fullName evidence="2">Zinc-ribbon domain-containing protein</fullName>
    </recommendedName>
</protein>
<dbReference type="InterPro" id="IPR026870">
    <property type="entry name" value="Zinc_ribbon_dom"/>
</dbReference>
<keyword evidence="1" id="KW-0812">Transmembrane</keyword>